<organism evidence="9 10">
    <name type="scientific">Oculimacula yallundae</name>
    <dbReference type="NCBI Taxonomy" id="86028"/>
    <lineage>
        <taxon>Eukaryota</taxon>
        <taxon>Fungi</taxon>
        <taxon>Dikarya</taxon>
        <taxon>Ascomycota</taxon>
        <taxon>Pezizomycotina</taxon>
        <taxon>Leotiomycetes</taxon>
        <taxon>Helotiales</taxon>
        <taxon>Ploettnerulaceae</taxon>
        <taxon>Oculimacula</taxon>
    </lineage>
</organism>
<evidence type="ECO:0000256" key="7">
    <source>
        <dbReference type="RuleBase" id="RU004474"/>
    </source>
</evidence>
<accession>A0ABR4C2I7</accession>
<dbReference type="PRINTS" id="PR00070">
    <property type="entry name" value="DHFR"/>
</dbReference>
<keyword evidence="4" id="KW-0554">One-carbon metabolism</keyword>
<dbReference type="CDD" id="cd00209">
    <property type="entry name" value="DHFR"/>
    <property type="match status" value="1"/>
</dbReference>
<evidence type="ECO:0000313" key="10">
    <source>
        <dbReference type="Proteomes" id="UP001595075"/>
    </source>
</evidence>
<dbReference type="EMBL" id="JAZHXI010000014">
    <property type="protein sequence ID" value="KAL2064109.1"/>
    <property type="molecule type" value="Genomic_DNA"/>
</dbReference>
<evidence type="ECO:0000256" key="3">
    <source>
        <dbReference type="ARBA" id="ARBA00018886"/>
    </source>
</evidence>
<proteinExistence type="inferred from homology"/>
<evidence type="ECO:0000256" key="5">
    <source>
        <dbReference type="ARBA" id="ARBA00022857"/>
    </source>
</evidence>
<gene>
    <name evidence="9" type="ORF">VTL71DRAFT_4603</name>
</gene>
<dbReference type="PANTHER" id="PTHR48069:SF3">
    <property type="entry name" value="DIHYDROFOLATE REDUCTASE"/>
    <property type="match status" value="1"/>
</dbReference>
<dbReference type="InterPro" id="IPR001796">
    <property type="entry name" value="DHFR_dom"/>
</dbReference>
<dbReference type="PROSITE" id="PS00075">
    <property type="entry name" value="DHFR_1"/>
    <property type="match status" value="1"/>
</dbReference>
<dbReference type="EC" id="1.5.1.3" evidence="2"/>
<dbReference type="Pfam" id="PF00186">
    <property type="entry name" value="DHFR_1"/>
    <property type="match status" value="1"/>
</dbReference>
<comment type="pathway">
    <text evidence="1">Cofactor biosynthesis; tetrahydrofolate biosynthesis; 5,6,7,8-tetrahydrofolate from 7,8-dihydrofolate: step 1/1.</text>
</comment>
<dbReference type="Proteomes" id="UP001595075">
    <property type="component" value="Unassembled WGS sequence"/>
</dbReference>
<comment type="similarity">
    <text evidence="7">Belongs to the dihydrofolate reductase family.</text>
</comment>
<evidence type="ECO:0000259" key="8">
    <source>
        <dbReference type="PROSITE" id="PS51330"/>
    </source>
</evidence>
<evidence type="ECO:0000256" key="6">
    <source>
        <dbReference type="ARBA" id="ARBA00023002"/>
    </source>
</evidence>
<evidence type="ECO:0000313" key="9">
    <source>
        <dbReference type="EMBL" id="KAL2064109.1"/>
    </source>
</evidence>
<dbReference type="PANTHER" id="PTHR48069">
    <property type="entry name" value="DIHYDROFOLATE REDUCTASE"/>
    <property type="match status" value="1"/>
</dbReference>
<evidence type="ECO:0000256" key="2">
    <source>
        <dbReference type="ARBA" id="ARBA00012856"/>
    </source>
</evidence>
<keyword evidence="6" id="KW-0560">Oxidoreductase</keyword>
<evidence type="ECO:0000256" key="1">
    <source>
        <dbReference type="ARBA" id="ARBA00004903"/>
    </source>
</evidence>
<dbReference type="SUPFAM" id="SSF53597">
    <property type="entry name" value="Dihydrofolate reductase-like"/>
    <property type="match status" value="1"/>
</dbReference>
<evidence type="ECO:0000256" key="4">
    <source>
        <dbReference type="ARBA" id="ARBA00022563"/>
    </source>
</evidence>
<reference evidence="9 10" key="1">
    <citation type="journal article" date="2024" name="Commun. Biol.">
        <title>Comparative genomic analysis of thermophilic fungi reveals convergent evolutionary adaptations and gene losses.</title>
        <authorList>
            <person name="Steindorff A.S."/>
            <person name="Aguilar-Pontes M.V."/>
            <person name="Robinson A.J."/>
            <person name="Andreopoulos B."/>
            <person name="LaButti K."/>
            <person name="Kuo A."/>
            <person name="Mondo S."/>
            <person name="Riley R."/>
            <person name="Otillar R."/>
            <person name="Haridas S."/>
            <person name="Lipzen A."/>
            <person name="Grimwood J."/>
            <person name="Schmutz J."/>
            <person name="Clum A."/>
            <person name="Reid I.D."/>
            <person name="Moisan M.C."/>
            <person name="Butler G."/>
            <person name="Nguyen T.T.M."/>
            <person name="Dewar K."/>
            <person name="Conant G."/>
            <person name="Drula E."/>
            <person name="Henrissat B."/>
            <person name="Hansel C."/>
            <person name="Singer S."/>
            <person name="Hutchinson M.I."/>
            <person name="de Vries R.P."/>
            <person name="Natvig D.O."/>
            <person name="Powell A.J."/>
            <person name="Tsang A."/>
            <person name="Grigoriev I.V."/>
        </authorList>
    </citation>
    <scope>NUCLEOTIDE SEQUENCE [LARGE SCALE GENOMIC DNA]</scope>
    <source>
        <strain evidence="9 10">CBS 494.80</strain>
    </source>
</reference>
<dbReference type="Gene3D" id="3.40.430.10">
    <property type="entry name" value="Dihydrofolate Reductase, subunit A"/>
    <property type="match status" value="1"/>
</dbReference>
<keyword evidence="5" id="KW-0521">NADP</keyword>
<comment type="caution">
    <text evidence="9">The sequence shown here is derived from an EMBL/GenBank/DDBJ whole genome shotgun (WGS) entry which is preliminary data.</text>
</comment>
<sequence length="198" mass="22031">MTPRELTLIVAATNNMGIGRAGTLPWSGLKKEMAYFARVTKRANAGSMNTVIMGRKTWDSIPPKFRPLKDRTNVVITRGDLQTEAGGQKLAVNSMNQAAEAVMAQEGNAQSKLFVIGGAQIYKASLEIKDTKRILLTRVLGEFDCDTFFPIKLGEDGKASGWERRSKEELDKWTGEAVPEGIQEENGTQYVFEMWERI</sequence>
<keyword evidence="10" id="KW-1185">Reference proteome</keyword>
<dbReference type="InterPro" id="IPR024072">
    <property type="entry name" value="DHFR-like_dom_sf"/>
</dbReference>
<dbReference type="InterPro" id="IPR017925">
    <property type="entry name" value="DHFR_CS"/>
</dbReference>
<dbReference type="PROSITE" id="PS51330">
    <property type="entry name" value="DHFR_2"/>
    <property type="match status" value="1"/>
</dbReference>
<protein>
    <recommendedName>
        <fullName evidence="3">Dihydrofolate reductase</fullName>
        <ecNumber evidence="2">1.5.1.3</ecNumber>
    </recommendedName>
</protein>
<name>A0ABR4C2I7_9HELO</name>
<feature type="domain" description="DHFR" evidence="8">
    <location>
        <begin position="5"/>
        <end position="197"/>
    </location>
</feature>
<dbReference type="InterPro" id="IPR012259">
    <property type="entry name" value="DHFR"/>
</dbReference>